<feature type="signal peptide" evidence="1">
    <location>
        <begin position="1"/>
        <end position="23"/>
    </location>
</feature>
<keyword evidence="1" id="KW-0732">Signal</keyword>
<dbReference type="Gene3D" id="2.80.10.50">
    <property type="match status" value="1"/>
</dbReference>
<dbReference type="InterPro" id="IPR010620">
    <property type="entry name" value="SBBP_repeat"/>
</dbReference>
<proteinExistence type="predicted"/>
<sequence>MPTMLRQFWICCSLLCCCSFAWATREGDPDPKFNTGQNVTLTLPAAASSNPPLGVLGIYKSINIGDYVTAVFYKNSSGTNFSTALVRQLANGQPNPYFSGANSKVVLSDPGKFMTAMAPIAAIDSTVMVGYTTNGNSQIVVCRYTDQGLPDSLLTGHDSSGCIYFAAAGIGGPNANGLLARAVIVQPVDSKIVIAGSVYDVSTGVHSLFVMRLSASGALDTSFGNAGIFIYAYNLNGGKSNEANALKLDASNRILIAGDTQNGTGSNYDFAVLRLTPAGAIDQCTPSVVTFACAISFDFHRAGDYDDSASAIAIDSVGSIYVAGTAHADNSNAKATAVMRLTDQFLKYNFSQIFSQFTDFVDGTGPDDSPGIAIDAKDRVLLAAGKAGYFAATWRILGSGFSDPAYNNGSITEPGRVAVTKPPTSVVSGEFLLAQAKIFFDGNKPVIIALTRIYGSGTGVQLVLSRRLGDDTIFFDGFGP</sequence>
<organism evidence="2 3">
    <name type="scientific">Pseudolysobacter antarcticus</name>
    <dbReference type="NCBI Taxonomy" id="2511995"/>
    <lineage>
        <taxon>Bacteria</taxon>
        <taxon>Pseudomonadati</taxon>
        <taxon>Pseudomonadota</taxon>
        <taxon>Gammaproteobacteria</taxon>
        <taxon>Lysobacterales</taxon>
        <taxon>Rhodanobacteraceae</taxon>
        <taxon>Pseudolysobacter</taxon>
    </lineage>
</organism>
<evidence type="ECO:0008006" key="4">
    <source>
        <dbReference type="Google" id="ProtNLM"/>
    </source>
</evidence>
<evidence type="ECO:0000313" key="2">
    <source>
        <dbReference type="EMBL" id="QBB68993.1"/>
    </source>
</evidence>
<evidence type="ECO:0000256" key="1">
    <source>
        <dbReference type="SAM" id="SignalP"/>
    </source>
</evidence>
<reference evidence="2 3" key="1">
    <citation type="submission" date="2019-01" db="EMBL/GenBank/DDBJ databases">
        <title>Pseudolysobacter antarctica gen. nov., sp. nov., isolated from Fildes Peninsula, Antarctica.</title>
        <authorList>
            <person name="Wei Z."/>
            <person name="Peng F."/>
        </authorList>
    </citation>
    <scope>NUCLEOTIDE SEQUENCE [LARGE SCALE GENOMIC DNA]</scope>
    <source>
        <strain evidence="2 3">AQ6-296</strain>
    </source>
</reference>
<dbReference type="Pfam" id="PF06739">
    <property type="entry name" value="SBBP"/>
    <property type="match status" value="1"/>
</dbReference>
<dbReference type="NCBIfam" id="TIGR02608">
    <property type="entry name" value="delta_60_rpt"/>
    <property type="match status" value="4"/>
</dbReference>
<feature type="chain" id="PRO_5019397336" description="Delta-60 repeat domain-containing protein" evidence="1">
    <location>
        <begin position="24"/>
        <end position="480"/>
    </location>
</feature>
<dbReference type="Proteomes" id="UP000291562">
    <property type="component" value="Chromosome"/>
</dbReference>
<dbReference type="RefSeq" id="WP_129831244.1">
    <property type="nucleotide sequence ID" value="NZ_CP035704.1"/>
</dbReference>
<accession>A0A411HES8</accession>
<keyword evidence="3" id="KW-1185">Reference proteome</keyword>
<gene>
    <name evidence="2" type="ORF">ELE36_00580</name>
</gene>
<dbReference type="EMBL" id="CP035704">
    <property type="protein sequence ID" value="QBB68993.1"/>
    <property type="molecule type" value="Genomic_DNA"/>
</dbReference>
<protein>
    <recommendedName>
        <fullName evidence="4">Delta-60 repeat domain-containing protein</fullName>
    </recommendedName>
</protein>
<dbReference type="OrthoDB" id="9805017at2"/>
<name>A0A411HES8_9GAMM</name>
<dbReference type="Pfam" id="PF17164">
    <property type="entry name" value="DUF5122"/>
    <property type="match status" value="2"/>
</dbReference>
<evidence type="ECO:0000313" key="3">
    <source>
        <dbReference type="Proteomes" id="UP000291562"/>
    </source>
</evidence>
<dbReference type="KEGG" id="xbc:ELE36_00580"/>
<dbReference type="InterPro" id="IPR013431">
    <property type="entry name" value="Delta_60_rpt"/>
</dbReference>
<dbReference type="AlphaFoldDB" id="A0A411HES8"/>